<keyword evidence="6 8" id="KW-0472">Membrane</keyword>
<feature type="signal peptide" evidence="10">
    <location>
        <begin position="1"/>
        <end position="38"/>
    </location>
</feature>
<dbReference type="InterPro" id="IPR037066">
    <property type="entry name" value="Plug_dom_sf"/>
</dbReference>
<dbReference type="InterPro" id="IPR036942">
    <property type="entry name" value="Beta-barrel_TonB_sf"/>
</dbReference>
<keyword evidence="10" id="KW-0732">Signal</keyword>
<dbReference type="AlphaFoldDB" id="A0A1H8VDQ9"/>
<dbReference type="Proteomes" id="UP000198847">
    <property type="component" value="Unassembled WGS sequence"/>
</dbReference>
<dbReference type="Pfam" id="PF00593">
    <property type="entry name" value="TonB_dep_Rec_b-barrel"/>
    <property type="match status" value="1"/>
</dbReference>
<evidence type="ECO:0000256" key="10">
    <source>
        <dbReference type="SAM" id="SignalP"/>
    </source>
</evidence>
<feature type="domain" description="TonB-dependent receptor plug" evidence="12">
    <location>
        <begin position="76"/>
        <end position="163"/>
    </location>
</feature>
<name>A0A1H8VDQ9_9FIRM</name>
<evidence type="ECO:0000313" key="14">
    <source>
        <dbReference type="Proteomes" id="UP000198847"/>
    </source>
</evidence>
<dbReference type="InterPro" id="IPR012910">
    <property type="entry name" value="Plug_dom"/>
</dbReference>
<dbReference type="InterPro" id="IPR010100">
    <property type="entry name" value="TonB-dep_Cu_rcpt"/>
</dbReference>
<evidence type="ECO:0000313" key="13">
    <source>
        <dbReference type="EMBL" id="SEP13008.1"/>
    </source>
</evidence>
<dbReference type="Gene3D" id="2.40.170.20">
    <property type="entry name" value="TonB-dependent receptor, beta-barrel domain"/>
    <property type="match status" value="1"/>
</dbReference>
<evidence type="ECO:0000256" key="6">
    <source>
        <dbReference type="ARBA" id="ARBA00023136"/>
    </source>
</evidence>
<dbReference type="Pfam" id="PF07715">
    <property type="entry name" value="Plug"/>
    <property type="match status" value="1"/>
</dbReference>
<dbReference type="PANTHER" id="PTHR30069:SF49">
    <property type="entry name" value="OUTER MEMBRANE PROTEIN C"/>
    <property type="match status" value="1"/>
</dbReference>
<keyword evidence="14" id="KW-1185">Reference proteome</keyword>
<accession>A0A1H8VDQ9</accession>
<dbReference type="CDD" id="cd01347">
    <property type="entry name" value="ligand_gated_channel"/>
    <property type="match status" value="1"/>
</dbReference>
<evidence type="ECO:0000259" key="12">
    <source>
        <dbReference type="Pfam" id="PF07715"/>
    </source>
</evidence>
<evidence type="ECO:0000259" key="11">
    <source>
        <dbReference type="Pfam" id="PF00593"/>
    </source>
</evidence>
<proteinExistence type="inferred from homology"/>
<dbReference type="Gene3D" id="2.170.130.10">
    <property type="entry name" value="TonB-dependent receptor, plug domain"/>
    <property type="match status" value="1"/>
</dbReference>
<feature type="domain" description="TonB-dependent receptor-like beta-barrel" evidence="11">
    <location>
        <begin position="215"/>
        <end position="629"/>
    </location>
</feature>
<sequence>MLWIGKLNKNGDDRMKKVRILAVSSLLLLSANAQPAGAAEEEKFTFTLDEIVVTAPAVSDPLTVETDPKSPKQPVPAADGGGYLKNIPGFSVARQGGTGSDPVFRGLGGTRLNVLLDGTYQFGACPGRMDPTTSYVFPESYSKITVLKGPETVKYGGGNVSGTVLFDRETERFDKPDVRVNSSLLFGSNGRDDELLDITAGDTKGYVRIIKTHSNADDYTDGNGNKVHSFYTRQSLTGIFGWTPDADTLYEFTAETSDAEAAYGGRSMDGPQFDRNDYSFKFNKKNISPVVRNLEFKAFHNYVDHVMDNYSLRPGAMMPMAMEVDRTTNGGRLAADLNLGRTTTATVGLDYQKNEHAGRSAMGMMGNPPVYTTGMVRDLTFTNYGLFSEFKHQLANNSRLLAGLRTDSLDVRNEKTAAEDHDRTYGAFLRYEHDHANAPVTTYIGLGHAQRPADYWERNTNFYLKPEKNTQLDTGLLYRSGKLNTSLSVFYADINDFILFKNANDSATKTAENVDASLYGGEVDAAYSLNKNWTVTASLAYVRGNNDSDHRPLAQVPPLEGTLGLKYSHEKLEAGLLWRGVQAQTRYDLNSGSEVGYDLGASSGFGLLSANVGYKASKEITIAAGVDNIFDKNYAEFISRSGASIPALGIASSFRVNEPGRTIWVKANYRY</sequence>
<reference evidence="13 14" key="1">
    <citation type="submission" date="2016-10" db="EMBL/GenBank/DDBJ databases">
        <authorList>
            <person name="de Groot N.N."/>
        </authorList>
    </citation>
    <scope>NUCLEOTIDE SEQUENCE [LARGE SCALE GENOMIC DNA]</scope>
    <source>
        <strain evidence="13 14">DSM 13305</strain>
    </source>
</reference>
<dbReference type="PANTHER" id="PTHR30069">
    <property type="entry name" value="TONB-DEPENDENT OUTER MEMBRANE RECEPTOR"/>
    <property type="match status" value="1"/>
</dbReference>
<evidence type="ECO:0000256" key="2">
    <source>
        <dbReference type="ARBA" id="ARBA00022448"/>
    </source>
</evidence>
<evidence type="ECO:0000256" key="4">
    <source>
        <dbReference type="ARBA" id="ARBA00022692"/>
    </source>
</evidence>
<dbReference type="GO" id="GO:0044718">
    <property type="term" value="P:siderophore transmembrane transport"/>
    <property type="evidence" value="ECO:0007669"/>
    <property type="project" value="TreeGrafter"/>
</dbReference>
<keyword evidence="2 8" id="KW-0813">Transport</keyword>
<evidence type="ECO:0000256" key="1">
    <source>
        <dbReference type="ARBA" id="ARBA00004571"/>
    </source>
</evidence>
<evidence type="ECO:0000256" key="7">
    <source>
        <dbReference type="ARBA" id="ARBA00023237"/>
    </source>
</evidence>
<evidence type="ECO:0000256" key="5">
    <source>
        <dbReference type="ARBA" id="ARBA00023077"/>
    </source>
</evidence>
<keyword evidence="3 8" id="KW-1134">Transmembrane beta strand</keyword>
<dbReference type="InterPro" id="IPR039426">
    <property type="entry name" value="TonB-dep_rcpt-like"/>
</dbReference>
<evidence type="ECO:0000256" key="3">
    <source>
        <dbReference type="ARBA" id="ARBA00022452"/>
    </source>
</evidence>
<dbReference type="STRING" id="112903.SAMN04490178_1115"/>
<dbReference type="NCBIfam" id="TIGR01778">
    <property type="entry name" value="TonB-copper"/>
    <property type="match status" value="1"/>
</dbReference>
<comment type="subcellular location">
    <subcellularLocation>
        <location evidence="1 8">Cell outer membrane</location>
        <topology evidence="1 8">Multi-pass membrane protein</topology>
    </subcellularLocation>
</comment>
<protein>
    <submittedName>
        <fullName evidence="13">Iron complex outermembrane recepter protein</fullName>
    </submittedName>
</protein>
<dbReference type="PROSITE" id="PS52016">
    <property type="entry name" value="TONB_DEPENDENT_REC_3"/>
    <property type="match status" value="1"/>
</dbReference>
<dbReference type="GO" id="GO:0009279">
    <property type="term" value="C:cell outer membrane"/>
    <property type="evidence" value="ECO:0007669"/>
    <property type="project" value="UniProtKB-SubCell"/>
</dbReference>
<dbReference type="InterPro" id="IPR000531">
    <property type="entry name" value="Beta-barrel_TonB"/>
</dbReference>
<keyword evidence="4 8" id="KW-0812">Transmembrane</keyword>
<dbReference type="SUPFAM" id="SSF56935">
    <property type="entry name" value="Porins"/>
    <property type="match status" value="1"/>
</dbReference>
<organism evidence="13 14">
    <name type="scientific">Propionispora vibrioides</name>
    <dbReference type="NCBI Taxonomy" id="112903"/>
    <lineage>
        <taxon>Bacteria</taxon>
        <taxon>Bacillati</taxon>
        <taxon>Bacillota</taxon>
        <taxon>Negativicutes</taxon>
        <taxon>Selenomonadales</taxon>
        <taxon>Sporomusaceae</taxon>
        <taxon>Propionispora</taxon>
    </lineage>
</organism>
<evidence type="ECO:0000256" key="9">
    <source>
        <dbReference type="RuleBase" id="RU003357"/>
    </source>
</evidence>
<gene>
    <name evidence="13" type="ORF">SAMN04490178_1115</name>
</gene>
<keyword evidence="7 8" id="KW-0998">Cell outer membrane</keyword>
<dbReference type="EMBL" id="FODY01000011">
    <property type="protein sequence ID" value="SEP13008.1"/>
    <property type="molecule type" value="Genomic_DNA"/>
</dbReference>
<dbReference type="GO" id="GO:0015344">
    <property type="term" value="F:siderophore uptake transmembrane transporter activity"/>
    <property type="evidence" value="ECO:0007669"/>
    <property type="project" value="TreeGrafter"/>
</dbReference>
<feature type="chain" id="PRO_5011554194" evidence="10">
    <location>
        <begin position="39"/>
        <end position="671"/>
    </location>
</feature>
<evidence type="ECO:0000256" key="8">
    <source>
        <dbReference type="PROSITE-ProRule" id="PRU01360"/>
    </source>
</evidence>
<keyword evidence="5 9" id="KW-0798">TonB box</keyword>
<comment type="similarity">
    <text evidence="8 9">Belongs to the TonB-dependent receptor family.</text>
</comment>